<sequence>PYGDLTAGGKKTGNDHHRDQRQGEVVGEEARTSHVKYPDIPGTGL</sequence>
<feature type="compositionally biased region" description="Basic and acidic residues" evidence="1">
    <location>
        <begin position="12"/>
        <end position="32"/>
    </location>
</feature>
<gene>
    <name evidence="2" type="ORF">Tci_926663</name>
</gene>
<proteinExistence type="predicted"/>
<feature type="region of interest" description="Disordered" evidence="1">
    <location>
        <begin position="1"/>
        <end position="45"/>
    </location>
</feature>
<reference evidence="2" key="1">
    <citation type="journal article" date="2019" name="Sci. Rep.">
        <title>Draft genome of Tanacetum cinerariifolium, the natural source of mosquito coil.</title>
        <authorList>
            <person name="Yamashiro T."/>
            <person name="Shiraishi A."/>
            <person name="Satake H."/>
            <person name="Nakayama K."/>
        </authorList>
    </citation>
    <scope>NUCLEOTIDE SEQUENCE</scope>
</reference>
<feature type="non-terminal residue" evidence="2">
    <location>
        <position position="1"/>
    </location>
</feature>
<evidence type="ECO:0000256" key="1">
    <source>
        <dbReference type="SAM" id="MobiDB-lite"/>
    </source>
</evidence>
<protein>
    <submittedName>
        <fullName evidence="2">Uncharacterized protein</fullName>
    </submittedName>
</protein>
<evidence type="ECO:0000313" key="2">
    <source>
        <dbReference type="EMBL" id="GFD54694.1"/>
    </source>
</evidence>
<name>A0A699XDS6_TANCI</name>
<dbReference type="AlphaFoldDB" id="A0A699XDS6"/>
<accession>A0A699XDS6</accession>
<dbReference type="EMBL" id="BKCJ011809043">
    <property type="protein sequence ID" value="GFD54694.1"/>
    <property type="molecule type" value="Genomic_DNA"/>
</dbReference>
<comment type="caution">
    <text evidence="2">The sequence shown here is derived from an EMBL/GenBank/DDBJ whole genome shotgun (WGS) entry which is preliminary data.</text>
</comment>
<organism evidence="2">
    <name type="scientific">Tanacetum cinerariifolium</name>
    <name type="common">Dalmatian daisy</name>
    <name type="synonym">Chrysanthemum cinerariifolium</name>
    <dbReference type="NCBI Taxonomy" id="118510"/>
    <lineage>
        <taxon>Eukaryota</taxon>
        <taxon>Viridiplantae</taxon>
        <taxon>Streptophyta</taxon>
        <taxon>Embryophyta</taxon>
        <taxon>Tracheophyta</taxon>
        <taxon>Spermatophyta</taxon>
        <taxon>Magnoliopsida</taxon>
        <taxon>eudicotyledons</taxon>
        <taxon>Gunneridae</taxon>
        <taxon>Pentapetalae</taxon>
        <taxon>asterids</taxon>
        <taxon>campanulids</taxon>
        <taxon>Asterales</taxon>
        <taxon>Asteraceae</taxon>
        <taxon>Asteroideae</taxon>
        <taxon>Anthemideae</taxon>
        <taxon>Anthemidinae</taxon>
        <taxon>Tanacetum</taxon>
    </lineage>
</organism>